<dbReference type="Pfam" id="PF00575">
    <property type="entry name" value="S1"/>
    <property type="match status" value="1"/>
</dbReference>
<dbReference type="Gene3D" id="2.40.50.100">
    <property type="match status" value="1"/>
</dbReference>
<dbReference type="HAMAP" id="MF_00975">
    <property type="entry name" value="Exosome_Csl4"/>
    <property type="match status" value="1"/>
</dbReference>
<comment type="subcellular location">
    <subcellularLocation>
        <location evidence="2">Cytoplasm</location>
    </subcellularLocation>
</comment>
<dbReference type="SUPFAM" id="SSF110324">
    <property type="entry name" value="Ribosomal L27 protein-like"/>
    <property type="match status" value="1"/>
</dbReference>
<keyword evidence="2" id="KW-0479">Metal-binding</keyword>
<feature type="binding site" evidence="2">
    <location>
        <position position="167"/>
    </location>
    <ligand>
        <name>Zn(2+)</name>
        <dbReference type="ChEBI" id="CHEBI:29105"/>
    </ligand>
</feature>
<comment type="function">
    <text evidence="2">Non-catalytic component of the exosome, which is a complex involved in RNA degradation. Increases the RNA binding and the efficiency of RNA degradation. Helpful for the interaction of the exosome with A-poor RNAs.</text>
</comment>
<dbReference type="Gene3D" id="2.20.70.10">
    <property type="match status" value="1"/>
</dbReference>
<dbReference type="NCBIfam" id="NF034126">
    <property type="entry name" value="PRK09521.1"/>
    <property type="match status" value="1"/>
</dbReference>
<keyword evidence="1 2" id="KW-0271">Exosome</keyword>
<dbReference type="AlphaFoldDB" id="A0A8J8TD33"/>
<feature type="domain" description="S1 motif" evidence="3">
    <location>
        <begin position="59"/>
        <end position="137"/>
    </location>
</feature>
<dbReference type="PANTHER" id="PTHR12686:SF8">
    <property type="entry name" value="EXOSOME COMPLEX COMPONENT CSL4"/>
    <property type="match status" value="1"/>
</dbReference>
<dbReference type="SUPFAM" id="SSF50249">
    <property type="entry name" value="Nucleic acid-binding proteins"/>
    <property type="match status" value="1"/>
</dbReference>
<proteinExistence type="inferred from homology"/>
<dbReference type="InterPro" id="IPR030850">
    <property type="entry name" value="Exosome_Csl4_arc"/>
</dbReference>
<evidence type="ECO:0000313" key="5">
    <source>
        <dbReference type="Proteomes" id="UP000752814"/>
    </source>
</evidence>
<feature type="binding site" evidence="2">
    <location>
        <position position="164"/>
    </location>
    <ligand>
        <name>Zn(2+)</name>
        <dbReference type="ChEBI" id="CHEBI:29105"/>
    </ligand>
</feature>
<dbReference type="Gene3D" id="2.40.50.140">
    <property type="entry name" value="Nucleic acid-binding proteins"/>
    <property type="match status" value="1"/>
</dbReference>
<dbReference type="GO" id="GO:0000178">
    <property type="term" value="C:exosome (RNase complex)"/>
    <property type="evidence" value="ECO:0007669"/>
    <property type="project" value="UniProtKB-KW"/>
</dbReference>
<gene>
    <name evidence="2" type="primary">csl4</name>
    <name evidence="4" type="ORF">A3207_03935</name>
</gene>
<dbReference type="GO" id="GO:0005737">
    <property type="term" value="C:cytoplasm"/>
    <property type="evidence" value="ECO:0007669"/>
    <property type="project" value="UniProtKB-SubCell"/>
</dbReference>
<comment type="caution">
    <text evidence="4">The sequence shown here is derived from an EMBL/GenBank/DDBJ whole genome shotgun (WGS) entry which is preliminary data.</text>
</comment>
<evidence type="ECO:0000256" key="1">
    <source>
        <dbReference type="ARBA" id="ARBA00022835"/>
    </source>
</evidence>
<dbReference type="GO" id="GO:0008270">
    <property type="term" value="F:zinc ion binding"/>
    <property type="evidence" value="ECO:0007669"/>
    <property type="project" value="UniProtKB-UniRule"/>
</dbReference>
<sequence>MSKFVLPGDEVAVVEEYIPAEGTYEHEGIIRASVAGKLSLNDNDMTATVKPVNEPNILKPGDNVFCRITDVRASMAVCEIIASDGNDRDITGDKSATIHVSKLSSEYVQDVGKEYRPGDVIRAKVLQVKPSVQLSTQEPHYGAIKALCRKCRKPMEADGKVLKCKACERTETRTIADDYGCVEF</sequence>
<feature type="binding site" evidence="2">
    <location>
        <position position="148"/>
    </location>
    <ligand>
        <name>Zn(2+)</name>
        <dbReference type="ChEBI" id="CHEBI:29105"/>
    </ligand>
</feature>
<dbReference type="PANTHER" id="PTHR12686">
    <property type="entry name" value="3'-5' EXORIBONUCLEASE CSL4-RELATED"/>
    <property type="match status" value="1"/>
</dbReference>
<dbReference type="RefSeq" id="WP_400153576.1">
    <property type="nucleotide sequence ID" value="NZ_CAYAYA010000022.1"/>
</dbReference>
<protein>
    <recommendedName>
        <fullName evidence="2">Exosome complex component Csl4</fullName>
    </recommendedName>
</protein>
<keyword evidence="2" id="KW-0862">Zinc</keyword>
<dbReference type="InterPro" id="IPR012340">
    <property type="entry name" value="NA-bd_OB-fold"/>
</dbReference>
<evidence type="ECO:0000313" key="4">
    <source>
        <dbReference type="EMBL" id="TQS81561.1"/>
    </source>
</evidence>
<feature type="binding site" evidence="2">
    <location>
        <position position="151"/>
    </location>
    <ligand>
        <name>Zn(2+)</name>
        <dbReference type="ChEBI" id="CHEBI:29105"/>
    </ligand>
</feature>
<dbReference type="SMART" id="SM00316">
    <property type="entry name" value="S1"/>
    <property type="match status" value="1"/>
</dbReference>
<comment type="subunit">
    <text evidence="2">Component of the archaeal exosome complex. Forms a trimer of Rrp4 and/or Csl4 subunits. The trimer associates with an hexameric ring-like arrangement composed of 3 Rrp41-Rrp42 heterodimers. Interacts with DnaG.</text>
</comment>
<accession>A0A8J8TD33</accession>
<evidence type="ECO:0000256" key="2">
    <source>
        <dbReference type="HAMAP-Rule" id="MF_00975"/>
    </source>
</evidence>
<dbReference type="InterPro" id="IPR003029">
    <property type="entry name" value="S1_domain"/>
</dbReference>
<dbReference type="Pfam" id="PF14382">
    <property type="entry name" value="ECR1_N"/>
    <property type="match status" value="1"/>
</dbReference>
<dbReference type="GO" id="GO:0006401">
    <property type="term" value="P:RNA catabolic process"/>
    <property type="evidence" value="ECO:0007669"/>
    <property type="project" value="UniProtKB-UniRule"/>
</dbReference>
<dbReference type="GO" id="GO:0003676">
    <property type="term" value="F:nucleic acid binding"/>
    <property type="evidence" value="ECO:0007669"/>
    <property type="project" value="InterPro"/>
</dbReference>
<dbReference type="GO" id="GO:0006396">
    <property type="term" value="P:RNA processing"/>
    <property type="evidence" value="ECO:0007669"/>
    <property type="project" value="InterPro"/>
</dbReference>
<evidence type="ECO:0000259" key="3">
    <source>
        <dbReference type="SMART" id="SM00316"/>
    </source>
</evidence>
<organism evidence="4 5">
    <name type="scientific">Candidatus Methanomassiliicoccus intestinalis</name>
    <dbReference type="NCBI Taxonomy" id="1406512"/>
    <lineage>
        <taxon>Archaea</taxon>
        <taxon>Methanobacteriati</taxon>
        <taxon>Thermoplasmatota</taxon>
        <taxon>Thermoplasmata</taxon>
        <taxon>Methanomassiliicoccales</taxon>
        <taxon>Methanomassiliicoccaceae</taxon>
        <taxon>Methanomassiliicoccus</taxon>
    </lineage>
</organism>
<dbReference type="InterPro" id="IPR039771">
    <property type="entry name" value="Csl4"/>
</dbReference>
<dbReference type="InterPro" id="IPR025721">
    <property type="entry name" value="Exosome_cplx_N_dom"/>
</dbReference>
<dbReference type="Proteomes" id="UP000752814">
    <property type="component" value="Unassembled WGS sequence"/>
</dbReference>
<dbReference type="EMBL" id="LVVT01000022">
    <property type="protein sequence ID" value="TQS81561.1"/>
    <property type="molecule type" value="Genomic_DNA"/>
</dbReference>
<comment type="similarity">
    <text evidence="2">Belongs to the CSL4 family.</text>
</comment>
<name>A0A8J8TD33_9ARCH</name>
<reference evidence="4" key="1">
    <citation type="submission" date="2016-03" db="EMBL/GenBank/DDBJ databases">
        <authorList>
            <person name="Borrel G."/>
            <person name="Mccann A."/>
            <person name="O'Toole P.W."/>
        </authorList>
    </citation>
    <scope>NUCLEOTIDE SEQUENCE</scope>
    <source>
        <strain evidence="4">183</strain>
    </source>
</reference>
<keyword evidence="2" id="KW-0963">Cytoplasm</keyword>